<dbReference type="SMART" id="SM00345">
    <property type="entry name" value="HTH_GNTR"/>
    <property type="match status" value="1"/>
</dbReference>
<keyword evidence="1" id="KW-0805">Transcription regulation</keyword>
<dbReference type="GO" id="GO:0000976">
    <property type="term" value="F:transcription cis-regulatory region binding"/>
    <property type="evidence" value="ECO:0007669"/>
    <property type="project" value="TreeGrafter"/>
</dbReference>
<feature type="domain" description="HTH gntR-type" evidence="4">
    <location>
        <begin position="5"/>
        <end position="73"/>
    </location>
</feature>
<keyword evidence="2" id="KW-0238">DNA-binding</keyword>
<dbReference type="PRINTS" id="PR00035">
    <property type="entry name" value="HTHGNTR"/>
</dbReference>
<sequence>MRANFTKYQEVTSRLREMIDEMFKAGQVKLPTEQALGAKWGVSRGTVRKAMEELVSARILQRIAGSGTFINREMLSDGVFARKNIKTVVLIYDILEISDFRYRIIRGVVKAANSKGYDTAIASFENAMEIFREKFFSTDSKDTAMVSCNFSTEHINQIKEFPARIPYVALNDYRYSDIAQYAVLGRPWLEYGLNYLPQIGHKKILIFHDMLTKPYIEEVRNAVRDVKEKTAADLDVTVKECRYEYNRVVSELNSIFVHKTQPAPTAILCLDDKIAAWAISHLRNIGVNVPEDVSVLGTGDFDICESTYPRITTTSLDYDLMGEMAIDMIDKQLGGKAVDQSLSFVANKLIERDSCRPI</sequence>
<evidence type="ECO:0000256" key="3">
    <source>
        <dbReference type="ARBA" id="ARBA00023163"/>
    </source>
</evidence>
<dbReference type="Proteomes" id="UP000188181">
    <property type="component" value="Chromosome"/>
</dbReference>
<name>A0A1Q2MG58_9BACT</name>
<evidence type="ECO:0000256" key="2">
    <source>
        <dbReference type="ARBA" id="ARBA00023125"/>
    </source>
</evidence>
<protein>
    <submittedName>
        <fullName evidence="5">Arabinose metabolism transcriptional repressor</fullName>
    </submittedName>
</protein>
<evidence type="ECO:0000259" key="4">
    <source>
        <dbReference type="PROSITE" id="PS50949"/>
    </source>
</evidence>
<evidence type="ECO:0000313" key="5">
    <source>
        <dbReference type="EMBL" id="AQQ71639.1"/>
    </source>
</evidence>
<dbReference type="EMBL" id="CP019646">
    <property type="protein sequence ID" value="AQQ71639.1"/>
    <property type="molecule type" value="Genomic_DNA"/>
</dbReference>
<dbReference type="PANTHER" id="PTHR30146:SF24">
    <property type="entry name" value="XYLOSE OPERON REGULATORY PROTEIN"/>
    <property type="match status" value="1"/>
</dbReference>
<dbReference type="STRING" id="1851148.SMSP2_02016"/>
<dbReference type="PROSITE" id="PS50949">
    <property type="entry name" value="HTH_GNTR"/>
    <property type="match status" value="1"/>
</dbReference>
<gene>
    <name evidence="5" type="primary">araR_8</name>
    <name evidence="5" type="ORF">SMSP2_02016</name>
</gene>
<dbReference type="Gene3D" id="1.10.10.10">
    <property type="entry name" value="Winged helix-like DNA-binding domain superfamily/Winged helix DNA-binding domain"/>
    <property type="match status" value="1"/>
</dbReference>
<dbReference type="SUPFAM" id="SSF53822">
    <property type="entry name" value="Periplasmic binding protein-like I"/>
    <property type="match status" value="1"/>
</dbReference>
<dbReference type="InterPro" id="IPR046335">
    <property type="entry name" value="LacI/GalR-like_sensor"/>
</dbReference>
<dbReference type="KEGG" id="pbas:SMSP2_02016"/>
<dbReference type="SUPFAM" id="SSF46785">
    <property type="entry name" value="Winged helix' DNA-binding domain"/>
    <property type="match status" value="1"/>
</dbReference>
<keyword evidence="3" id="KW-0804">Transcription</keyword>
<evidence type="ECO:0000313" key="6">
    <source>
        <dbReference type="Proteomes" id="UP000188181"/>
    </source>
</evidence>
<keyword evidence="6" id="KW-1185">Reference proteome</keyword>
<evidence type="ECO:0000256" key="1">
    <source>
        <dbReference type="ARBA" id="ARBA00023015"/>
    </source>
</evidence>
<dbReference type="Pfam" id="PF00392">
    <property type="entry name" value="GntR"/>
    <property type="match status" value="1"/>
</dbReference>
<accession>A0A1Q2MG58</accession>
<dbReference type="RefSeq" id="WP_146683802.1">
    <property type="nucleotide sequence ID" value="NZ_CP019646.1"/>
</dbReference>
<dbReference type="InterPro" id="IPR028082">
    <property type="entry name" value="Peripla_BP_I"/>
</dbReference>
<dbReference type="Gene3D" id="3.40.50.2300">
    <property type="match status" value="2"/>
</dbReference>
<dbReference type="AlphaFoldDB" id="A0A1Q2MG58"/>
<dbReference type="InterPro" id="IPR036388">
    <property type="entry name" value="WH-like_DNA-bd_sf"/>
</dbReference>
<proteinExistence type="predicted"/>
<dbReference type="PANTHER" id="PTHR30146">
    <property type="entry name" value="LACI-RELATED TRANSCRIPTIONAL REPRESSOR"/>
    <property type="match status" value="1"/>
</dbReference>
<organism evidence="5 6">
    <name type="scientific">Limihaloglobus sulfuriphilus</name>
    <dbReference type="NCBI Taxonomy" id="1851148"/>
    <lineage>
        <taxon>Bacteria</taxon>
        <taxon>Pseudomonadati</taxon>
        <taxon>Planctomycetota</taxon>
        <taxon>Phycisphaerae</taxon>
        <taxon>Sedimentisphaerales</taxon>
        <taxon>Sedimentisphaeraceae</taxon>
        <taxon>Limihaloglobus</taxon>
    </lineage>
</organism>
<reference evidence="6" key="1">
    <citation type="submission" date="2017-02" db="EMBL/GenBank/DDBJ databases">
        <title>Comparative genomics and description of representatives of a novel lineage of planctomycetes thriving in anoxic sediments.</title>
        <authorList>
            <person name="Spring S."/>
            <person name="Bunk B."/>
            <person name="Sproer C."/>
        </authorList>
    </citation>
    <scope>NUCLEOTIDE SEQUENCE [LARGE SCALE GENOMIC DNA]</scope>
    <source>
        <strain evidence="6">SM-Chi-D1</strain>
    </source>
</reference>
<dbReference type="GO" id="GO:0003700">
    <property type="term" value="F:DNA-binding transcription factor activity"/>
    <property type="evidence" value="ECO:0007669"/>
    <property type="project" value="InterPro"/>
</dbReference>
<dbReference type="Pfam" id="PF13377">
    <property type="entry name" value="Peripla_BP_3"/>
    <property type="match status" value="1"/>
</dbReference>
<dbReference type="CDD" id="cd07377">
    <property type="entry name" value="WHTH_GntR"/>
    <property type="match status" value="1"/>
</dbReference>
<dbReference type="InterPro" id="IPR000524">
    <property type="entry name" value="Tscrpt_reg_HTH_GntR"/>
</dbReference>
<dbReference type="OrthoDB" id="9788209at2"/>
<dbReference type="InterPro" id="IPR036390">
    <property type="entry name" value="WH_DNA-bd_sf"/>
</dbReference>